<evidence type="ECO:0000259" key="1">
    <source>
        <dbReference type="Pfam" id="PF03399"/>
    </source>
</evidence>
<gene>
    <name evidence="2" type="ORF">EDEG_03677</name>
</gene>
<dbReference type="InterPro" id="IPR045107">
    <property type="entry name" value="SAC3/GANP/THP3"/>
</dbReference>
<dbReference type="EMBL" id="AFBI03000108">
    <property type="protein sequence ID" value="EJW01848.1"/>
    <property type="molecule type" value="Genomic_DNA"/>
</dbReference>
<dbReference type="Proteomes" id="UP000003163">
    <property type="component" value="Unassembled WGS sequence"/>
</dbReference>
<dbReference type="Pfam" id="PF03399">
    <property type="entry name" value="SAC3_GANP"/>
    <property type="match status" value="1"/>
</dbReference>
<dbReference type="InParanoid" id="J8ZQ77"/>
<accession>J8ZQ77</accession>
<proteinExistence type="predicted"/>
<evidence type="ECO:0000313" key="3">
    <source>
        <dbReference type="Proteomes" id="UP000003163"/>
    </source>
</evidence>
<dbReference type="AlphaFoldDB" id="J8ZQ77"/>
<dbReference type="InterPro" id="IPR005062">
    <property type="entry name" value="SAC3/GANP/THP3_conserved"/>
</dbReference>
<dbReference type="GO" id="GO:0005634">
    <property type="term" value="C:nucleus"/>
    <property type="evidence" value="ECO:0007669"/>
    <property type="project" value="TreeGrafter"/>
</dbReference>
<dbReference type="PANTHER" id="PTHR12436:SF38">
    <property type="entry name" value="SAC3 DOMAIN-CONTAINING PROTEIN 1"/>
    <property type="match status" value="1"/>
</dbReference>
<dbReference type="GO" id="GO:0005819">
    <property type="term" value="C:spindle"/>
    <property type="evidence" value="ECO:0007669"/>
    <property type="project" value="TreeGrafter"/>
</dbReference>
<comment type="caution">
    <text evidence="2">The sequence shown here is derived from an EMBL/GenBank/DDBJ whole genome shotgun (WGS) entry which is preliminary data.</text>
</comment>
<sequence>MNFQEEYENLLSQRQQRTEPNGTLIGVCESFCPYFEAVERQLRNNISKFEVILIKKYQRSSAGKLKSFPEDVRPLSVLIKTVDHLLSMLNPSKATQIFSKTNFKNNFLNLFDAENTDFLHELYKFIDDRLRAVRLDLTVQDLFCQQTTFILERICRFYIIFNYFLYNNKDFEIYLNFDQLRRTLADLIHCYSKQEKSNPIFEEYYILVNINDLEMINFQSIRGKSKAFDMFIAFEQNNYVKYFEIYKSLDFLSKSICLVNNYNFMLRLLNNMKYAINDKVPLKFFENRFLLGKVELEGLLERCGIDFDDSTAFLNKFDYFAKESLVARKLSKRYRIHQSLVEVFINHGAIDIFINKEVCKNYIKKLIEAKDINGKRLTQSANGIDPKNNLLSDGLSTDNTKDVYYNKNVNNNYDTKNSIKGSLIHDLYSSKSINILPQKLKNVKTSLNDSEVKSKHGSVSFLNESMQKNDFNNDLTKSSKLFNNFSDINKKMLHNEFFENKNIFPYQKKLFDSPKNIPQNEITTFFSDNSSFEEKNNLESAFSNIYDDFLDDKKSKNIYLPDKDKNMNDITSKILENNISHLRKVESKNISIKYTLNEILKDLIHTKYLDLISFNLIKPHIKSFLLKMKRIIKPKPEVLIIFDKPKDFENLEPLLERLYHVNITAKNLKTVNMKANKTLNFSNYNLMILLSTAQSVRKIFKEKYKFVTFDYEDFAKKLNDLRFIDSIYSSKLLVKTKLSSLLQGKSFQNKIDILINLLRNKLNGSDIEKSLLNLQKNKNIIDCDVSYYKDDLHFLLNKSEK</sequence>
<organism evidence="2 3">
    <name type="scientific">Edhazardia aedis (strain USNM 41457)</name>
    <name type="common">Microsporidian parasite</name>
    <dbReference type="NCBI Taxonomy" id="1003232"/>
    <lineage>
        <taxon>Eukaryota</taxon>
        <taxon>Fungi</taxon>
        <taxon>Fungi incertae sedis</taxon>
        <taxon>Microsporidia</taxon>
        <taxon>Edhazardia</taxon>
    </lineage>
</organism>
<dbReference type="GO" id="GO:0051225">
    <property type="term" value="P:spindle assembly"/>
    <property type="evidence" value="ECO:0007669"/>
    <property type="project" value="TreeGrafter"/>
</dbReference>
<dbReference type="STRING" id="1003232.J8ZQ77"/>
<dbReference type="Gene3D" id="1.25.40.990">
    <property type="match status" value="1"/>
</dbReference>
<reference evidence="3" key="2">
    <citation type="submission" date="2015-07" db="EMBL/GenBank/DDBJ databases">
        <title>Contrasting host-pathogen interactions and genome evolution in two generalist and specialist microsporidian pathogens of mosquitoes.</title>
        <authorList>
            <consortium name="The Broad Institute Genomics Platform"/>
            <consortium name="The Broad Institute Genome Sequencing Center for Infectious Disease"/>
            <person name="Cuomo C.A."/>
            <person name="Sanscrainte N.D."/>
            <person name="Goldberg J.M."/>
            <person name="Heiman D."/>
            <person name="Young S."/>
            <person name="Zeng Q."/>
            <person name="Becnel J.J."/>
            <person name="Birren B.W."/>
        </authorList>
    </citation>
    <scope>NUCLEOTIDE SEQUENCE [LARGE SCALE GENOMIC DNA]</scope>
    <source>
        <strain evidence="3">USNM 41457</strain>
    </source>
</reference>
<keyword evidence="3" id="KW-1185">Reference proteome</keyword>
<name>J8ZQ77_EDHAE</name>
<dbReference type="OrthoDB" id="264795at2759"/>
<feature type="domain" description="SAC3/GANP/THP3 conserved" evidence="1">
    <location>
        <begin position="31"/>
        <end position="308"/>
    </location>
</feature>
<dbReference type="PANTHER" id="PTHR12436">
    <property type="entry name" value="80 KDA MCM3-ASSOCIATED PROTEIN"/>
    <property type="match status" value="1"/>
</dbReference>
<protein>
    <recommendedName>
        <fullName evidence="1">SAC3/GANP/THP3 conserved domain-containing protein</fullName>
    </recommendedName>
</protein>
<dbReference type="HOGENOM" id="CLU_351250_0_0_1"/>
<evidence type="ECO:0000313" key="2">
    <source>
        <dbReference type="EMBL" id="EJW01848.1"/>
    </source>
</evidence>
<reference evidence="2 3" key="1">
    <citation type="submission" date="2011-08" db="EMBL/GenBank/DDBJ databases">
        <authorList>
            <person name="Liu Z.J."/>
            <person name="Shi F.L."/>
            <person name="Lu J.Q."/>
            <person name="Li M."/>
            <person name="Wang Z.L."/>
        </authorList>
    </citation>
    <scope>NUCLEOTIDE SEQUENCE [LARGE SCALE GENOMIC DNA]</scope>
    <source>
        <strain evidence="2 3">USNM 41457</strain>
    </source>
</reference>
<dbReference type="VEuPathDB" id="MicrosporidiaDB:EDEG_03677"/>